<proteinExistence type="inferred from homology"/>
<comment type="caution">
    <text evidence="4">The sequence shown here is derived from an EMBL/GenBank/DDBJ whole genome shotgun (WGS) entry which is preliminary data.</text>
</comment>
<evidence type="ECO:0000256" key="2">
    <source>
        <dbReference type="ARBA" id="ARBA00035108"/>
    </source>
</evidence>
<evidence type="ECO:0000256" key="3">
    <source>
        <dbReference type="ARBA" id="ARBA00035643"/>
    </source>
</evidence>
<name>A0ABT0IYW8_9MICO</name>
<dbReference type="RefSeq" id="WP_416342296.1">
    <property type="nucleotide sequence ID" value="NZ_JALQCY010000001.1"/>
</dbReference>
<evidence type="ECO:0000256" key="1">
    <source>
        <dbReference type="ARBA" id="ARBA00022987"/>
    </source>
</evidence>
<dbReference type="InterPro" id="IPR009430">
    <property type="entry name" value="GvpL/GvpF"/>
</dbReference>
<evidence type="ECO:0000313" key="4">
    <source>
        <dbReference type="EMBL" id="MCK9792423.1"/>
    </source>
</evidence>
<accession>A0ABT0IYW8</accession>
<dbReference type="PANTHER" id="PTHR36852">
    <property type="entry name" value="PROTEIN GVPL 2"/>
    <property type="match status" value="1"/>
</dbReference>
<organism evidence="4 5">
    <name type="scientific">Isoptericola peretonis</name>
    <dbReference type="NCBI Taxonomy" id="2918523"/>
    <lineage>
        <taxon>Bacteria</taxon>
        <taxon>Bacillati</taxon>
        <taxon>Actinomycetota</taxon>
        <taxon>Actinomycetes</taxon>
        <taxon>Micrococcales</taxon>
        <taxon>Promicromonosporaceae</taxon>
        <taxon>Isoptericola</taxon>
    </lineage>
</organism>
<keyword evidence="5" id="KW-1185">Reference proteome</keyword>
<dbReference type="Pfam" id="PF06386">
    <property type="entry name" value="GvpL_GvpF"/>
    <property type="match status" value="1"/>
</dbReference>
<dbReference type="EMBL" id="JALQCY010000001">
    <property type="protein sequence ID" value="MCK9792423.1"/>
    <property type="molecule type" value="Genomic_DNA"/>
</dbReference>
<comment type="subcellular location">
    <subcellularLocation>
        <location evidence="2">Gas vesicle</location>
    </subcellularLocation>
</comment>
<gene>
    <name evidence="4" type="ORF">M1843_01515</name>
</gene>
<dbReference type="Proteomes" id="UP001651050">
    <property type="component" value="Unassembled WGS sequence"/>
</dbReference>
<dbReference type="PANTHER" id="PTHR36852:SF1">
    <property type="entry name" value="PROTEIN GVPL 2"/>
    <property type="match status" value="1"/>
</dbReference>
<comment type="similarity">
    <text evidence="3">Belongs to the gas vesicle GvpF/GvpL family.</text>
</comment>
<sequence length="254" mass="27234">MTVGTEKDPAVGAADLYLYGLVAPDAPLPDDLAGIAGRPVRAEALGSVAAVVSDAPSDREVGLPDDVRDHARVLDAVADVAPVLPVRFGTLTAAGALEDAVPADRQRRHADDLRALAGTAQLTVSARYREEAVLAELVAENPEIRHLRERTRGRDEMATYDARLRLGELVVAGFDRRRPADAELVARTVAPFARAISDHEVTRTGDVTELALLVRRDDVGPLEDALEALAEQVADRMVVRLVGPQAPYDFAEEV</sequence>
<reference evidence="4 5" key="1">
    <citation type="submission" date="2022-02" db="EMBL/GenBank/DDBJ databases">
        <title>The car tank lid bacteriome: a reservoir of bacteria with potential in bioremediation of fuel.</title>
        <authorList>
            <person name="Vidal-Verdu A."/>
            <person name="Gomez-Martinez D."/>
            <person name="Latorre-Perez A."/>
            <person name="Pereto J."/>
            <person name="Porcar M."/>
        </authorList>
    </citation>
    <scope>NUCLEOTIDE SEQUENCE [LARGE SCALE GENOMIC DNA]</scope>
    <source>
        <strain evidence="4 5">4D.3</strain>
    </source>
</reference>
<evidence type="ECO:0000313" key="5">
    <source>
        <dbReference type="Proteomes" id="UP001651050"/>
    </source>
</evidence>
<keyword evidence="1" id="KW-0304">Gas vesicle</keyword>
<protein>
    <submittedName>
        <fullName evidence="4">GvpL/GvpF family gas vesicle protein</fullName>
    </submittedName>
</protein>